<keyword evidence="6 8" id="KW-1133">Transmembrane helix</keyword>
<feature type="transmembrane region" description="Helical" evidence="8">
    <location>
        <begin position="68"/>
        <end position="88"/>
    </location>
</feature>
<organism evidence="10 11">
    <name type="scientific">Prosthecobacter fluviatilis</name>
    <dbReference type="NCBI Taxonomy" id="445931"/>
    <lineage>
        <taxon>Bacteria</taxon>
        <taxon>Pseudomonadati</taxon>
        <taxon>Verrucomicrobiota</taxon>
        <taxon>Verrucomicrobiia</taxon>
        <taxon>Verrucomicrobiales</taxon>
        <taxon>Verrucomicrobiaceae</taxon>
        <taxon>Prosthecobacter</taxon>
    </lineage>
</organism>
<keyword evidence="4 8" id="KW-0812">Transmembrane</keyword>
<protein>
    <submittedName>
        <fullName evidence="10">Exosortase/archaeosortase family protein</fullName>
    </submittedName>
</protein>
<dbReference type="EMBL" id="JBHSMQ010000009">
    <property type="protein sequence ID" value="MFC5457238.1"/>
    <property type="molecule type" value="Genomic_DNA"/>
</dbReference>
<keyword evidence="2" id="KW-1003">Cell membrane</keyword>
<dbReference type="InterPro" id="IPR026392">
    <property type="entry name" value="Exo/Archaeosortase_dom"/>
</dbReference>
<evidence type="ECO:0000256" key="4">
    <source>
        <dbReference type="ARBA" id="ARBA00022692"/>
    </source>
</evidence>
<evidence type="ECO:0000256" key="7">
    <source>
        <dbReference type="ARBA" id="ARBA00023136"/>
    </source>
</evidence>
<feature type="transmembrane region" description="Helical" evidence="8">
    <location>
        <begin position="100"/>
        <end position="123"/>
    </location>
</feature>
<evidence type="ECO:0000256" key="5">
    <source>
        <dbReference type="ARBA" id="ARBA00022801"/>
    </source>
</evidence>
<name>A0ABW0KWX3_9BACT</name>
<keyword evidence="3" id="KW-0645">Protease</keyword>
<comment type="caution">
    <text evidence="10">The sequence shown here is derived from an EMBL/GenBank/DDBJ whole genome shotgun (WGS) entry which is preliminary data.</text>
</comment>
<feature type="chain" id="PRO_5045417596" evidence="9">
    <location>
        <begin position="17"/>
        <end position="521"/>
    </location>
</feature>
<feature type="transmembrane region" description="Helical" evidence="8">
    <location>
        <begin position="214"/>
        <end position="239"/>
    </location>
</feature>
<feature type="transmembrane region" description="Helical" evidence="8">
    <location>
        <begin position="135"/>
        <end position="153"/>
    </location>
</feature>
<dbReference type="Proteomes" id="UP001596052">
    <property type="component" value="Unassembled WGS sequence"/>
</dbReference>
<evidence type="ECO:0000313" key="10">
    <source>
        <dbReference type="EMBL" id="MFC5457238.1"/>
    </source>
</evidence>
<proteinExistence type="predicted"/>
<accession>A0ABW0KWX3</accession>
<feature type="transmembrane region" description="Helical" evidence="8">
    <location>
        <begin position="173"/>
        <end position="194"/>
    </location>
</feature>
<keyword evidence="11" id="KW-1185">Reference proteome</keyword>
<sequence length="521" mass="56370">MMNFRLSASSVRTAFAAAVVAGAVHLAQSRDVVVDFTRPLVLAVLHWLGIAAADGGEELRVGRLLVPWTRDCAGINLLLILLALAVWVNRKETRAWRFWLCLAGMVPAAAVANVLRVLTLLGYRTLAYPGVESPQTHYFIGFIWLVPFVTLIMPRDARRLGSRLMETLHAAAVVALLAPLAGTPNALLLTLAAVAGLAQCRVAETLSRAGAGLLAAWVAAGACIALVGMESFWLPWLLLCPLMVRREWAMSVPGLACVACTQSVLVMQPWSWAVAAAGLAWAWYFEEKAAGGEGAQAEEKALGEENRSYTAHTTYDGRSEQAAGGAEAHVPAEAAAPAPPVNWGRWGWVAQGAFFACLTLPFLASTVLALGRVSWEPPAGVVSRCLSPHCYEVRLRGQPEEIGLACYSSASRDRHHTLAVCLKYRGVELQEVADCPQVMTDGKNWFREFFMQEGQMLGSYAAYVRSTFYPWRDPGVHLIFVCPCKARSAADFNAACEGLSREFDAEVKSSDAARVAVVRGE</sequence>
<evidence type="ECO:0000256" key="1">
    <source>
        <dbReference type="ARBA" id="ARBA00004651"/>
    </source>
</evidence>
<keyword evidence="9" id="KW-0732">Signal</keyword>
<keyword evidence="7 8" id="KW-0472">Membrane</keyword>
<feature type="signal peptide" evidence="9">
    <location>
        <begin position="1"/>
        <end position="16"/>
    </location>
</feature>
<evidence type="ECO:0000256" key="9">
    <source>
        <dbReference type="SAM" id="SignalP"/>
    </source>
</evidence>
<evidence type="ECO:0000256" key="2">
    <source>
        <dbReference type="ARBA" id="ARBA00022475"/>
    </source>
</evidence>
<reference evidence="11" key="1">
    <citation type="journal article" date="2019" name="Int. J. Syst. Evol. Microbiol.">
        <title>The Global Catalogue of Microorganisms (GCM) 10K type strain sequencing project: providing services to taxonomists for standard genome sequencing and annotation.</title>
        <authorList>
            <consortium name="The Broad Institute Genomics Platform"/>
            <consortium name="The Broad Institute Genome Sequencing Center for Infectious Disease"/>
            <person name="Wu L."/>
            <person name="Ma J."/>
        </authorList>
    </citation>
    <scope>NUCLEOTIDE SEQUENCE [LARGE SCALE GENOMIC DNA]</scope>
    <source>
        <strain evidence="11">CGMCC 4.1469</strain>
    </source>
</reference>
<keyword evidence="5" id="KW-0378">Hydrolase</keyword>
<comment type="subcellular location">
    <subcellularLocation>
        <location evidence="1">Cell membrane</location>
        <topology evidence="1">Multi-pass membrane protein</topology>
    </subcellularLocation>
</comment>
<dbReference type="NCBIfam" id="TIGR04178">
    <property type="entry name" value="exo_archaeo"/>
    <property type="match status" value="1"/>
</dbReference>
<dbReference type="RefSeq" id="WP_377170318.1">
    <property type="nucleotide sequence ID" value="NZ_JBHSMQ010000009.1"/>
</dbReference>
<evidence type="ECO:0000256" key="6">
    <source>
        <dbReference type="ARBA" id="ARBA00022989"/>
    </source>
</evidence>
<evidence type="ECO:0000256" key="8">
    <source>
        <dbReference type="SAM" id="Phobius"/>
    </source>
</evidence>
<gene>
    <name evidence="10" type="ORF">ACFQDI_20385</name>
</gene>
<evidence type="ECO:0000256" key="3">
    <source>
        <dbReference type="ARBA" id="ARBA00022670"/>
    </source>
</evidence>
<evidence type="ECO:0000313" key="11">
    <source>
        <dbReference type="Proteomes" id="UP001596052"/>
    </source>
</evidence>